<comment type="similarity">
    <text evidence="4 14">Belongs to the PP2C family.</text>
</comment>
<comment type="catalytic activity">
    <reaction evidence="13">
        <text>O-phospho-L-threonyl-[protein] + H2O = L-threonyl-[protein] + phosphate</text>
        <dbReference type="Rhea" id="RHEA:47004"/>
        <dbReference type="Rhea" id="RHEA-COMP:11060"/>
        <dbReference type="Rhea" id="RHEA-COMP:11605"/>
        <dbReference type="ChEBI" id="CHEBI:15377"/>
        <dbReference type="ChEBI" id="CHEBI:30013"/>
        <dbReference type="ChEBI" id="CHEBI:43474"/>
        <dbReference type="ChEBI" id="CHEBI:61977"/>
        <dbReference type="EC" id="3.1.3.16"/>
    </reaction>
</comment>
<accession>A0A1R2AWA3</accession>
<keyword evidence="11" id="KW-0464">Manganese</keyword>
<keyword evidence="8" id="KW-0460">Magnesium</keyword>
<gene>
    <name evidence="16" type="ORF">SteCoe_33613</name>
</gene>
<evidence type="ECO:0000313" key="17">
    <source>
        <dbReference type="Proteomes" id="UP000187209"/>
    </source>
</evidence>
<dbReference type="OrthoDB" id="10264738at2759"/>
<dbReference type="SUPFAM" id="SSF81606">
    <property type="entry name" value="PP2C-like"/>
    <property type="match status" value="1"/>
</dbReference>
<evidence type="ECO:0000256" key="13">
    <source>
        <dbReference type="ARBA" id="ARBA00048336"/>
    </source>
</evidence>
<evidence type="ECO:0000256" key="12">
    <source>
        <dbReference type="ARBA" id="ARBA00047761"/>
    </source>
</evidence>
<comment type="catalytic activity">
    <reaction evidence="12">
        <text>O-phospho-L-seryl-[protein] + H2O = L-seryl-[protein] + phosphate</text>
        <dbReference type="Rhea" id="RHEA:20629"/>
        <dbReference type="Rhea" id="RHEA-COMP:9863"/>
        <dbReference type="Rhea" id="RHEA-COMP:11604"/>
        <dbReference type="ChEBI" id="CHEBI:15377"/>
        <dbReference type="ChEBI" id="CHEBI:29999"/>
        <dbReference type="ChEBI" id="CHEBI:43474"/>
        <dbReference type="ChEBI" id="CHEBI:83421"/>
        <dbReference type="EC" id="3.1.3.16"/>
    </reaction>
</comment>
<sequence length="386" mass="42755">MLKIKSNTVSKNPDNKDKNSLAIFPHIERSYSPSPTNRSPNLRISRSQKLLLPSIKTSKCSSGRNSRLSKGNGIKVSISRCGIVYGYVADSHSGLAHYRKLDSMSIITNLPCPKTISESIWPKSSFFAIYDGHGGKACANFLKEQLHNYILEDQDFPYKAKQAIINSFKKADNTFLTESEENGEMSGSCALIVLFIGTKCIIANTGDSRCILSCMKGTKVKLITAIHKPSEYDEHTRIINNGGTLSHDYILSKTGEAVIHGPAKVNPGKLLVSRAFGDLDAKCSRIGGNPNVIIVEPDIKSFKVNQDFDFLLLGTDSFFEFVSNREAVDLIWASVNELKGEDFGTLLNGAMEDLMNDLNRRRQKKNANAMIIAFKNLRENCCEEDN</sequence>
<dbReference type="PROSITE" id="PS01032">
    <property type="entry name" value="PPM_1"/>
    <property type="match status" value="1"/>
</dbReference>
<organism evidence="16 17">
    <name type="scientific">Stentor coeruleus</name>
    <dbReference type="NCBI Taxonomy" id="5963"/>
    <lineage>
        <taxon>Eukaryota</taxon>
        <taxon>Sar</taxon>
        <taxon>Alveolata</taxon>
        <taxon>Ciliophora</taxon>
        <taxon>Postciliodesmatophora</taxon>
        <taxon>Heterotrichea</taxon>
        <taxon>Heterotrichida</taxon>
        <taxon>Stentoridae</taxon>
        <taxon>Stentor</taxon>
    </lineage>
</organism>
<keyword evidence="17" id="KW-1185">Reference proteome</keyword>
<dbReference type="Pfam" id="PF00481">
    <property type="entry name" value="PP2C"/>
    <property type="match status" value="1"/>
</dbReference>
<dbReference type="AlphaFoldDB" id="A0A1R2AWA3"/>
<name>A0A1R2AWA3_9CILI</name>
<comment type="caution">
    <text evidence="16">The sequence shown here is derived from an EMBL/GenBank/DDBJ whole genome shotgun (WGS) entry which is preliminary data.</text>
</comment>
<dbReference type="PANTHER" id="PTHR13832">
    <property type="entry name" value="PROTEIN PHOSPHATASE 2C"/>
    <property type="match status" value="1"/>
</dbReference>
<comment type="cofactor">
    <cofactor evidence="2">
        <name>Mg(2+)</name>
        <dbReference type="ChEBI" id="CHEBI:18420"/>
    </cofactor>
</comment>
<dbReference type="Proteomes" id="UP000187209">
    <property type="component" value="Unassembled WGS sequence"/>
</dbReference>
<comment type="cofactor">
    <cofactor evidence="1">
        <name>Mn(2+)</name>
        <dbReference type="ChEBI" id="CHEBI:29035"/>
    </cofactor>
</comment>
<dbReference type="InterPro" id="IPR015655">
    <property type="entry name" value="PP2C"/>
</dbReference>
<dbReference type="GO" id="GO:0046872">
    <property type="term" value="F:metal ion binding"/>
    <property type="evidence" value="ECO:0007669"/>
    <property type="project" value="UniProtKB-KW"/>
</dbReference>
<dbReference type="InterPro" id="IPR036457">
    <property type="entry name" value="PPM-type-like_dom_sf"/>
</dbReference>
<evidence type="ECO:0000256" key="9">
    <source>
        <dbReference type="ARBA" id="ARBA00022912"/>
    </source>
</evidence>
<feature type="domain" description="PPM-type phosphatase" evidence="15">
    <location>
        <begin position="84"/>
        <end position="374"/>
    </location>
</feature>
<proteinExistence type="inferred from homology"/>
<evidence type="ECO:0000256" key="4">
    <source>
        <dbReference type="ARBA" id="ARBA00006702"/>
    </source>
</evidence>
<evidence type="ECO:0000256" key="5">
    <source>
        <dbReference type="ARBA" id="ARBA00013081"/>
    </source>
</evidence>
<keyword evidence="7 14" id="KW-0378">Hydrolase</keyword>
<dbReference type="GO" id="GO:0004722">
    <property type="term" value="F:protein serine/threonine phosphatase activity"/>
    <property type="evidence" value="ECO:0007669"/>
    <property type="project" value="UniProtKB-EC"/>
</dbReference>
<keyword evidence="9 14" id="KW-0904">Protein phosphatase</keyword>
<evidence type="ECO:0000256" key="11">
    <source>
        <dbReference type="ARBA" id="ARBA00023211"/>
    </source>
</evidence>
<evidence type="ECO:0000256" key="2">
    <source>
        <dbReference type="ARBA" id="ARBA00001946"/>
    </source>
</evidence>
<evidence type="ECO:0000256" key="7">
    <source>
        <dbReference type="ARBA" id="ARBA00022801"/>
    </source>
</evidence>
<evidence type="ECO:0000256" key="10">
    <source>
        <dbReference type="ARBA" id="ARBA00023136"/>
    </source>
</evidence>
<dbReference type="PROSITE" id="PS51746">
    <property type="entry name" value="PPM_2"/>
    <property type="match status" value="1"/>
</dbReference>
<evidence type="ECO:0000256" key="8">
    <source>
        <dbReference type="ARBA" id="ARBA00022842"/>
    </source>
</evidence>
<dbReference type="EC" id="3.1.3.16" evidence="5"/>
<evidence type="ECO:0000256" key="6">
    <source>
        <dbReference type="ARBA" id="ARBA00022723"/>
    </source>
</evidence>
<dbReference type="CDD" id="cd00143">
    <property type="entry name" value="PP2Cc"/>
    <property type="match status" value="1"/>
</dbReference>
<keyword evidence="10" id="KW-0472">Membrane</keyword>
<evidence type="ECO:0000256" key="1">
    <source>
        <dbReference type="ARBA" id="ARBA00001936"/>
    </source>
</evidence>
<dbReference type="GO" id="GO:0016020">
    <property type="term" value="C:membrane"/>
    <property type="evidence" value="ECO:0007669"/>
    <property type="project" value="UniProtKB-SubCell"/>
</dbReference>
<dbReference type="InterPro" id="IPR001932">
    <property type="entry name" value="PPM-type_phosphatase-like_dom"/>
</dbReference>
<keyword evidence="6" id="KW-0479">Metal-binding</keyword>
<protein>
    <recommendedName>
        <fullName evidence="5">protein-serine/threonine phosphatase</fullName>
        <ecNumber evidence="5">3.1.3.16</ecNumber>
    </recommendedName>
</protein>
<dbReference type="SMART" id="SM00332">
    <property type="entry name" value="PP2Cc"/>
    <property type="match status" value="1"/>
</dbReference>
<evidence type="ECO:0000313" key="16">
    <source>
        <dbReference type="EMBL" id="OMJ68819.1"/>
    </source>
</evidence>
<reference evidence="16 17" key="1">
    <citation type="submission" date="2016-11" db="EMBL/GenBank/DDBJ databases">
        <title>The macronuclear genome of Stentor coeruleus: a giant cell with tiny introns.</title>
        <authorList>
            <person name="Slabodnick M."/>
            <person name="Ruby J.G."/>
            <person name="Reiff S.B."/>
            <person name="Swart E.C."/>
            <person name="Gosai S."/>
            <person name="Prabakaran S."/>
            <person name="Witkowska E."/>
            <person name="Larue G.E."/>
            <person name="Fisher S."/>
            <person name="Freeman R.M."/>
            <person name="Gunawardena J."/>
            <person name="Chu W."/>
            <person name="Stover N.A."/>
            <person name="Gregory B.D."/>
            <person name="Nowacki M."/>
            <person name="Derisi J."/>
            <person name="Roy S.W."/>
            <person name="Marshall W.F."/>
            <person name="Sood P."/>
        </authorList>
    </citation>
    <scope>NUCLEOTIDE SEQUENCE [LARGE SCALE GENOMIC DNA]</scope>
    <source>
        <strain evidence="16">WM001</strain>
    </source>
</reference>
<dbReference type="InterPro" id="IPR000222">
    <property type="entry name" value="PP2C_BS"/>
</dbReference>
<evidence type="ECO:0000256" key="3">
    <source>
        <dbReference type="ARBA" id="ARBA00004170"/>
    </source>
</evidence>
<comment type="subcellular location">
    <subcellularLocation>
        <location evidence="3">Membrane</location>
        <topology evidence="3">Peripheral membrane protein</topology>
    </subcellularLocation>
</comment>
<dbReference type="EMBL" id="MPUH01001276">
    <property type="protein sequence ID" value="OMJ68819.1"/>
    <property type="molecule type" value="Genomic_DNA"/>
</dbReference>
<dbReference type="PANTHER" id="PTHR13832:SF803">
    <property type="entry name" value="PROTEIN PHOSPHATASE 1G"/>
    <property type="match status" value="1"/>
</dbReference>
<evidence type="ECO:0000259" key="15">
    <source>
        <dbReference type="PROSITE" id="PS51746"/>
    </source>
</evidence>
<evidence type="ECO:0000256" key="14">
    <source>
        <dbReference type="RuleBase" id="RU003465"/>
    </source>
</evidence>
<dbReference type="Gene3D" id="3.60.40.10">
    <property type="entry name" value="PPM-type phosphatase domain"/>
    <property type="match status" value="1"/>
</dbReference>